<feature type="region of interest" description="Disordered" evidence="8">
    <location>
        <begin position="101"/>
        <end position="164"/>
    </location>
</feature>
<feature type="region of interest" description="Disordered" evidence="8">
    <location>
        <begin position="495"/>
        <end position="569"/>
    </location>
</feature>
<dbReference type="STRING" id="765257.A0A0C9ZH06"/>
<feature type="domain" description="C2H2-type" evidence="9">
    <location>
        <begin position="56"/>
        <end position="83"/>
    </location>
</feature>
<feature type="compositionally biased region" description="Low complexity" evidence="8">
    <location>
        <begin position="582"/>
        <end position="595"/>
    </location>
</feature>
<feature type="region of interest" description="Disordered" evidence="8">
    <location>
        <begin position="311"/>
        <end position="330"/>
    </location>
</feature>
<dbReference type="AlphaFoldDB" id="A0A0C9ZH06"/>
<evidence type="ECO:0000256" key="7">
    <source>
        <dbReference type="PROSITE-ProRule" id="PRU00042"/>
    </source>
</evidence>
<dbReference type="PANTHER" id="PTHR40626:SF11">
    <property type="entry name" value="ZINC FINGER PROTEIN YPR022C"/>
    <property type="match status" value="1"/>
</dbReference>
<evidence type="ECO:0000256" key="5">
    <source>
        <dbReference type="ARBA" id="ARBA00022833"/>
    </source>
</evidence>
<feature type="domain" description="C2H2-type" evidence="9">
    <location>
        <begin position="25"/>
        <end position="55"/>
    </location>
</feature>
<dbReference type="GO" id="GO:0000978">
    <property type="term" value="F:RNA polymerase II cis-regulatory region sequence-specific DNA binding"/>
    <property type="evidence" value="ECO:0007669"/>
    <property type="project" value="InterPro"/>
</dbReference>
<feature type="compositionally biased region" description="Low complexity" evidence="8">
    <location>
        <begin position="522"/>
        <end position="534"/>
    </location>
</feature>
<keyword evidence="2" id="KW-0479">Metal-binding</keyword>
<dbReference type="GO" id="GO:0008270">
    <property type="term" value="F:zinc ion binding"/>
    <property type="evidence" value="ECO:0007669"/>
    <property type="project" value="UniProtKB-KW"/>
</dbReference>
<dbReference type="OrthoDB" id="10018191at2759"/>
<evidence type="ECO:0000256" key="4">
    <source>
        <dbReference type="ARBA" id="ARBA00022771"/>
    </source>
</evidence>
<dbReference type="HOGENOM" id="CLU_017276_0_0_1"/>
<evidence type="ECO:0000256" key="6">
    <source>
        <dbReference type="ARBA" id="ARBA00023242"/>
    </source>
</evidence>
<keyword evidence="11" id="KW-1185">Reference proteome</keyword>
<evidence type="ECO:0000256" key="2">
    <source>
        <dbReference type="ARBA" id="ARBA00022723"/>
    </source>
</evidence>
<dbReference type="InterPro" id="IPR036236">
    <property type="entry name" value="Znf_C2H2_sf"/>
</dbReference>
<evidence type="ECO:0000256" key="3">
    <source>
        <dbReference type="ARBA" id="ARBA00022737"/>
    </source>
</evidence>
<gene>
    <name evidence="10" type="ORF">PISMIDRAFT_677287</name>
</gene>
<feature type="compositionally biased region" description="Polar residues" evidence="8">
    <location>
        <begin position="155"/>
        <end position="164"/>
    </location>
</feature>
<feature type="compositionally biased region" description="Gly residues" evidence="8">
    <location>
        <begin position="596"/>
        <end position="618"/>
    </location>
</feature>
<comment type="subcellular location">
    <subcellularLocation>
        <location evidence="1">Nucleus</location>
    </subcellularLocation>
</comment>
<keyword evidence="5" id="KW-0862">Zinc</keyword>
<reference evidence="10 11" key="1">
    <citation type="submission" date="2014-04" db="EMBL/GenBank/DDBJ databases">
        <authorList>
            <consortium name="DOE Joint Genome Institute"/>
            <person name="Kuo A."/>
            <person name="Kohler A."/>
            <person name="Costa M.D."/>
            <person name="Nagy L.G."/>
            <person name="Floudas D."/>
            <person name="Copeland A."/>
            <person name="Barry K.W."/>
            <person name="Cichocki N."/>
            <person name="Veneault-Fourrey C."/>
            <person name="LaButti K."/>
            <person name="Lindquist E.A."/>
            <person name="Lipzen A."/>
            <person name="Lundell T."/>
            <person name="Morin E."/>
            <person name="Murat C."/>
            <person name="Sun H."/>
            <person name="Tunlid A."/>
            <person name="Henrissat B."/>
            <person name="Grigoriev I.V."/>
            <person name="Hibbett D.S."/>
            <person name="Martin F."/>
            <person name="Nordberg H.P."/>
            <person name="Cantor M.N."/>
            <person name="Hua S.X."/>
        </authorList>
    </citation>
    <scope>NUCLEOTIDE SEQUENCE [LARGE SCALE GENOMIC DNA]</scope>
    <source>
        <strain evidence="10 11">441</strain>
    </source>
</reference>
<dbReference type="Proteomes" id="UP000054018">
    <property type="component" value="Unassembled WGS sequence"/>
</dbReference>
<keyword evidence="4 7" id="KW-0863">Zinc-finger</keyword>
<feature type="compositionally biased region" description="Gly residues" evidence="8">
    <location>
        <begin position="503"/>
        <end position="516"/>
    </location>
</feature>
<feature type="compositionally biased region" description="Low complexity" evidence="8">
    <location>
        <begin position="641"/>
        <end position="656"/>
    </location>
</feature>
<feature type="compositionally biased region" description="Polar residues" evidence="8">
    <location>
        <begin position="187"/>
        <end position="209"/>
    </location>
</feature>
<feature type="compositionally biased region" description="Basic and acidic residues" evidence="8">
    <location>
        <begin position="707"/>
        <end position="722"/>
    </location>
</feature>
<dbReference type="SMART" id="SM00355">
    <property type="entry name" value="ZnF_C2H2"/>
    <property type="match status" value="2"/>
</dbReference>
<evidence type="ECO:0000313" key="10">
    <source>
        <dbReference type="EMBL" id="KIK25289.1"/>
    </source>
</evidence>
<evidence type="ECO:0000256" key="8">
    <source>
        <dbReference type="SAM" id="MobiDB-lite"/>
    </source>
</evidence>
<organism evidence="10 11">
    <name type="scientific">Pisolithus microcarpus 441</name>
    <dbReference type="NCBI Taxonomy" id="765257"/>
    <lineage>
        <taxon>Eukaryota</taxon>
        <taxon>Fungi</taxon>
        <taxon>Dikarya</taxon>
        <taxon>Basidiomycota</taxon>
        <taxon>Agaricomycotina</taxon>
        <taxon>Agaricomycetes</taxon>
        <taxon>Agaricomycetidae</taxon>
        <taxon>Boletales</taxon>
        <taxon>Sclerodermatineae</taxon>
        <taxon>Pisolithaceae</taxon>
        <taxon>Pisolithus</taxon>
    </lineage>
</organism>
<feature type="compositionally biased region" description="Low complexity" evidence="8">
    <location>
        <begin position="285"/>
        <end position="306"/>
    </location>
</feature>
<dbReference type="GO" id="GO:0000785">
    <property type="term" value="C:chromatin"/>
    <property type="evidence" value="ECO:0007669"/>
    <property type="project" value="TreeGrafter"/>
</dbReference>
<evidence type="ECO:0000313" key="11">
    <source>
        <dbReference type="Proteomes" id="UP000054018"/>
    </source>
</evidence>
<feature type="compositionally biased region" description="Pro residues" evidence="8">
    <location>
        <begin position="274"/>
        <end position="284"/>
    </location>
</feature>
<feature type="compositionally biased region" description="Polar residues" evidence="8">
    <location>
        <begin position="393"/>
        <end position="404"/>
    </location>
</feature>
<feature type="compositionally biased region" description="Polar residues" evidence="8">
    <location>
        <begin position="539"/>
        <end position="565"/>
    </location>
</feature>
<feature type="region of interest" description="Disordered" evidence="8">
    <location>
        <begin position="176"/>
        <end position="209"/>
    </location>
</feature>
<dbReference type="GO" id="GO:0000981">
    <property type="term" value="F:DNA-binding transcription factor activity, RNA polymerase II-specific"/>
    <property type="evidence" value="ECO:0007669"/>
    <property type="project" value="InterPro"/>
</dbReference>
<feature type="region of interest" description="Disordered" evidence="8">
    <location>
        <begin position="389"/>
        <end position="474"/>
    </location>
</feature>
<proteinExistence type="predicted"/>
<sequence length="740" mass="77015">MATALVAHPVVGVNKRYRPAPAKTFQCRGYGDCRMVFSRSEHLARHIRKHTGERPFTCHCSKQFSRLDNLRQHAQTVHADKQDQNERMMRELTSLHASMAAANKAGQPRGKRNQTVNQAPVAAATAASSSSSSSATQRDPIKEEDFVPSLHYRPGTSTGYEGTDTLTYTDSWSMDAGRASSHPRPPNNYSFRDSSQSFRVPPASSSPFFNHQQQSFLPISSSSSTFSFTLPSSRDASRPPTAGATSTTTTTAEPSSSSRSLPPLAAVVSASIPHPSPHHSPPSTLPSFSSTTTTTTTPTHHVLPLPSTAFARRPHTAGRPGTAPASFFVPSKPAYAGGPGLVHQQPELPLPNYGRSAELAAAAAAAAAAGSYHHNQNQLLPLGATASYEAEPSSPTATTYNDSPFSFHPPPPQLSESTASNLRKRPFSGLDSDDSPPPSRREHLPVLPGSSASSGGSGGPASTEYDYGSESRPQSRRLTVMELCNDADVHVDGGVRPFLPSSGNGGTGNAIGGGGASRPNTSSGLCSSASALALVDGSPSPSSTVIGPASSPTSIPPSKTATAASSIRAGTQTTAVATVASSATSTTTTSGQETFGFGGFSPGGGSGLGPSEAGGGGRVSASVRSEFSPSPSPRGATGLFPATSTAPTTSPAAAATPSPPPAWSPSPLSRRGDPEYQYGFKPQFREYGSAQQSYHHLQRFGGGQEQSQREREQHRERERETRGSPTVANAYPSAAVGMKA</sequence>
<protein>
    <recommendedName>
        <fullName evidence="9">C2H2-type domain-containing protein</fullName>
    </recommendedName>
</protein>
<feature type="region of interest" description="Disordered" evidence="8">
    <location>
        <begin position="582"/>
        <end position="740"/>
    </location>
</feature>
<name>A0A0C9ZH06_9AGAM</name>
<evidence type="ECO:0000259" key="9">
    <source>
        <dbReference type="PROSITE" id="PS50157"/>
    </source>
</evidence>
<dbReference type="InterPro" id="IPR013087">
    <property type="entry name" value="Znf_C2H2_type"/>
</dbReference>
<accession>A0A0C9ZH06</accession>
<dbReference type="Pfam" id="PF00096">
    <property type="entry name" value="zf-C2H2"/>
    <property type="match status" value="1"/>
</dbReference>
<keyword evidence="3" id="KW-0677">Repeat</keyword>
<reference evidence="11" key="2">
    <citation type="submission" date="2015-01" db="EMBL/GenBank/DDBJ databases">
        <title>Evolutionary Origins and Diversification of the Mycorrhizal Mutualists.</title>
        <authorList>
            <consortium name="DOE Joint Genome Institute"/>
            <consortium name="Mycorrhizal Genomics Consortium"/>
            <person name="Kohler A."/>
            <person name="Kuo A."/>
            <person name="Nagy L.G."/>
            <person name="Floudas D."/>
            <person name="Copeland A."/>
            <person name="Barry K.W."/>
            <person name="Cichocki N."/>
            <person name="Veneault-Fourrey C."/>
            <person name="LaButti K."/>
            <person name="Lindquist E.A."/>
            <person name="Lipzen A."/>
            <person name="Lundell T."/>
            <person name="Morin E."/>
            <person name="Murat C."/>
            <person name="Riley R."/>
            <person name="Ohm R."/>
            <person name="Sun H."/>
            <person name="Tunlid A."/>
            <person name="Henrissat B."/>
            <person name="Grigoriev I.V."/>
            <person name="Hibbett D.S."/>
            <person name="Martin F."/>
        </authorList>
    </citation>
    <scope>NUCLEOTIDE SEQUENCE [LARGE SCALE GENOMIC DNA]</scope>
    <source>
        <strain evidence="11">441</strain>
    </source>
</reference>
<evidence type="ECO:0000256" key="1">
    <source>
        <dbReference type="ARBA" id="ARBA00004123"/>
    </source>
</evidence>
<dbReference type="GO" id="GO:0005634">
    <property type="term" value="C:nucleus"/>
    <property type="evidence" value="ECO:0007669"/>
    <property type="project" value="UniProtKB-SubCell"/>
</dbReference>
<dbReference type="PANTHER" id="PTHR40626">
    <property type="entry name" value="MIP31509P"/>
    <property type="match status" value="1"/>
</dbReference>
<feature type="region of interest" description="Disordered" evidence="8">
    <location>
        <begin position="227"/>
        <end position="306"/>
    </location>
</feature>
<dbReference type="SUPFAM" id="SSF57667">
    <property type="entry name" value="beta-beta-alpha zinc fingers"/>
    <property type="match status" value="1"/>
</dbReference>
<feature type="compositionally biased region" description="Low complexity" evidence="8">
    <location>
        <begin position="122"/>
        <end position="136"/>
    </location>
</feature>
<dbReference type="InterPro" id="IPR051059">
    <property type="entry name" value="VerF-like"/>
</dbReference>
<dbReference type="Gene3D" id="3.30.160.60">
    <property type="entry name" value="Classic Zinc Finger"/>
    <property type="match status" value="2"/>
</dbReference>
<dbReference type="PROSITE" id="PS50157">
    <property type="entry name" value="ZINC_FINGER_C2H2_2"/>
    <property type="match status" value="2"/>
</dbReference>
<dbReference type="FunFam" id="3.30.160.60:FF:002343">
    <property type="entry name" value="Zinc finger protein 33A"/>
    <property type="match status" value="1"/>
</dbReference>
<feature type="compositionally biased region" description="Low complexity" evidence="8">
    <location>
        <begin position="227"/>
        <end position="266"/>
    </location>
</feature>
<keyword evidence="6" id="KW-0539">Nucleus</keyword>
<dbReference type="EMBL" id="KN833709">
    <property type="protein sequence ID" value="KIK25289.1"/>
    <property type="molecule type" value="Genomic_DNA"/>
</dbReference>